<keyword evidence="4" id="KW-1185">Reference proteome</keyword>
<gene>
    <name evidence="3" type="ORF">HXX76_010280</name>
</gene>
<evidence type="ECO:0000259" key="2">
    <source>
        <dbReference type="PROSITE" id="PS50222"/>
    </source>
</evidence>
<protein>
    <recommendedName>
        <fullName evidence="2">EF-hand domain-containing protein</fullName>
    </recommendedName>
</protein>
<dbReference type="Gene3D" id="1.10.238.10">
    <property type="entry name" value="EF-hand"/>
    <property type="match status" value="1"/>
</dbReference>
<proteinExistence type="predicted"/>
<dbReference type="GO" id="GO:0005509">
    <property type="term" value="F:calcium ion binding"/>
    <property type="evidence" value="ECO:0007669"/>
    <property type="project" value="InterPro"/>
</dbReference>
<comment type="caution">
    <text evidence="3">The sequence shown here is derived from an EMBL/GenBank/DDBJ whole genome shotgun (WGS) entry which is preliminary data.</text>
</comment>
<dbReference type="Proteomes" id="UP000650467">
    <property type="component" value="Unassembled WGS sequence"/>
</dbReference>
<dbReference type="InterPro" id="IPR011992">
    <property type="entry name" value="EF-hand-dom_pair"/>
</dbReference>
<accession>A0A835VYZ6</accession>
<reference evidence="3" key="1">
    <citation type="journal article" date="2020" name="bioRxiv">
        <title>Comparative genomics of Chlamydomonas.</title>
        <authorList>
            <person name="Craig R.J."/>
            <person name="Hasan A.R."/>
            <person name="Ness R.W."/>
            <person name="Keightley P.D."/>
        </authorList>
    </citation>
    <scope>NUCLEOTIDE SEQUENCE</scope>
    <source>
        <strain evidence="3">SAG 7.73</strain>
    </source>
</reference>
<dbReference type="InterPro" id="IPR002048">
    <property type="entry name" value="EF_hand_dom"/>
</dbReference>
<dbReference type="OrthoDB" id="191686at2759"/>
<dbReference type="SUPFAM" id="SSF47473">
    <property type="entry name" value="EF-hand"/>
    <property type="match status" value="1"/>
</dbReference>
<organism evidence="3 4">
    <name type="scientific">Chlamydomonas incerta</name>
    <dbReference type="NCBI Taxonomy" id="51695"/>
    <lineage>
        <taxon>Eukaryota</taxon>
        <taxon>Viridiplantae</taxon>
        <taxon>Chlorophyta</taxon>
        <taxon>core chlorophytes</taxon>
        <taxon>Chlorophyceae</taxon>
        <taxon>CS clade</taxon>
        <taxon>Chlamydomonadales</taxon>
        <taxon>Chlamydomonadaceae</taxon>
        <taxon>Chlamydomonas</taxon>
    </lineage>
</organism>
<name>A0A835VYZ6_CHLIN</name>
<evidence type="ECO:0000313" key="4">
    <source>
        <dbReference type="Proteomes" id="UP000650467"/>
    </source>
</evidence>
<evidence type="ECO:0000313" key="3">
    <source>
        <dbReference type="EMBL" id="KAG2430181.1"/>
    </source>
</evidence>
<evidence type="ECO:0000256" key="1">
    <source>
        <dbReference type="ARBA" id="ARBA00022837"/>
    </source>
</evidence>
<dbReference type="PROSITE" id="PS00018">
    <property type="entry name" value="EF_HAND_1"/>
    <property type="match status" value="1"/>
</dbReference>
<dbReference type="InterPro" id="IPR018247">
    <property type="entry name" value="EF_Hand_1_Ca_BS"/>
</dbReference>
<dbReference type="AlphaFoldDB" id="A0A835VYZ6"/>
<dbReference type="PROSITE" id="PS50222">
    <property type="entry name" value="EF_HAND_2"/>
    <property type="match status" value="1"/>
</dbReference>
<feature type="domain" description="EF-hand" evidence="2">
    <location>
        <begin position="78"/>
        <end position="113"/>
    </location>
</feature>
<sequence length="197" mass="22214">MSFFGLTSYGPQDPIKDRVKTSHEYVFHTFPIEHYTDTFTKYTIGDSDIAVALEVDGATHIVRAKLGDMLKDILGRQPRKHELDAWFTHLDFDRSGVMGIDEFIKGVERLLEFSATGVTPATYSSFDTQRTDWVRHTRVGYEAQQTLRGPMTTAQEVGWHTAKPAPPETAQRRTLGSTDVTQREGHTAASYYGHFLG</sequence>
<keyword evidence="1" id="KW-0106">Calcium</keyword>
<dbReference type="EMBL" id="JAEHOC010000028">
    <property type="protein sequence ID" value="KAG2430181.1"/>
    <property type="molecule type" value="Genomic_DNA"/>
</dbReference>